<reference evidence="2" key="1">
    <citation type="journal article" date="2017" name="Nat. Ecol. Evol.">
        <title>Genome expansion and lineage-specific genetic innovations in the forest pathogenic fungi Armillaria.</title>
        <authorList>
            <person name="Sipos G."/>
            <person name="Prasanna A.N."/>
            <person name="Walter M.C."/>
            <person name="O'Connor E."/>
            <person name="Balint B."/>
            <person name="Krizsan K."/>
            <person name="Kiss B."/>
            <person name="Hess J."/>
            <person name="Varga T."/>
            <person name="Slot J."/>
            <person name="Riley R."/>
            <person name="Boka B."/>
            <person name="Rigling D."/>
            <person name="Barry K."/>
            <person name="Lee J."/>
            <person name="Mihaltcheva S."/>
            <person name="LaButti K."/>
            <person name="Lipzen A."/>
            <person name="Waldron R."/>
            <person name="Moloney N.M."/>
            <person name="Sperisen C."/>
            <person name="Kredics L."/>
            <person name="Vagvoelgyi C."/>
            <person name="Patrignani A."/>
            <person name="Fitzpatrick D."/>
            <person name="Nagy I."/>
            <person name="Doyle S."/>
            <person name="Anderson J.B."/>
            <person name="Grigoriev I.V."/>
            <person name="Gueldener U."/>
            <person name="Muensterkoetter M."/>
            <person name="Nagy L.G."/>
        </authorList>
    </citation>
    <scope>NUCLEOTIDE SEQUENCE [LARGE SCALE GENOMIC DNA]</scope>
    <source>
        <strain evidence="2">Ar21-2</strain>
    </source>
</reference>
<protein>
    <submittedName>
        <fullName evidence="1">Uncharacterized protein</fullName>
    </submittedName>
</protein>
<gene>
    <name evidence="1" type="ORF">ARMGADRAFT_1064751</name>
</gene>
<organism evidence="1 2">
    <name type="scientific">Armillaria gallica</name>
    <name type="common">Bulbous honey fungus</name>
    <name type="synonym">Armillaria bulbosa</name>
    <dbReference type="NCBI Taxonomy" id="47427"/>
    <lineage>
        <taxon>Eukaryota</taxon>
        <taxon>Fungi</taxon>
        <taxon>Dikarya</taxon>
        <taxon>Basidiomycota</taxon>
        <taxon>Agaricomycotina</taxon>
        <taxon>Agaricomycetes</taxon>
        <taxon>Agaricomycetidae</taxon>
        <taxon>Agaricales</taxon>
        <taxon>Marasmiineae</taxon>
        <taxon>Physalacriaceae</taxon>
        <taxon>Armillaria</taxon>
    </lineage>
</organism>
<evidence type="ECO:0000313" key="2">
    <source>
        <dbReference type="Proteomes" id="UP000217790"/>
    </source>
</evidence>
<dbReference type="EMBL" id="KZ293666">
    <property type="protein sequence ID" value="PBK90267.1"/>
    <property type="molecule type" value="Genomic_DNA"/>
</dbReference>
<proteinExistence type="predicted"/>
<dbReference type="InParanoid" id="A0A2H3DMG0"/>
<keyword evidence="2" id="KW-1185">Reference proteome</keyword>
<name>A0A2H3DMG0_ARMGA</name>
<sequence length="208" mass="23246">MITVNKYFDLRSNIDSKPSHTLFHSLELHRRLPLLLGSTPGLVPLPFQLFSLLAGFTVRWLHGRFNFFLRALEGSINSRCDVEHLCPCSRLSKAARTFVHGITPGSNAGRLVAFWVLDIFPATSTAHHMPSTANTRGTNINNILNLLNILSGCLKICWDRAICKAGSEDGTPQVPASQDCKKKVPQVVSDVRCWPSEQRMFWSEDSMP</sequence>
<evidence type="ECO:0000313" key="1">
    <source>
        <dbReference type="EMBL" id="PBK90267.1"/>
    </source>
</evidence>
<dbReference type="Proteomes" id="UP000217790">
    <property type="component" value="Unassembled WGS sequence"/>
</dbReference>
<accession>A0A2H3DMG0</accession>
<dbReference type="AlphaFoldDB" id="A0A2H3DMG0"/>